<evidence type="ECO:0000313" key="3">
    <source>
        <dbReference type="Proteomes" id="UP001218218"/>
    </source>
</evidence>
<comment type="caution">
    <text evidence="2">The sequence shown here is derived from an EMBL/GenBank/DDBJ whole genome shotgun (WGS) entry which is preliminary data.</text>
</comment>
<protein>
    <submittedName>
        <fullName evidence="2">Uncharacterized protein</fullName>
    </submittedName>
</protein>
<feature type="region of interest" description="Disordered" evidence="1">
    <location>
        <begin position="573"/>
        <end position="819"/>
    </location>
</feature>
<feature type="compositionally biased region" description="Basic residues" evidence="1">
    <location>
        <begin position="725"/>
        <end position="739"/>
    </location>
</feature>
<feature type="compositionally biased region" description="Basic residues" evidence="1">
    <location>
        <begin position="878"/>
        <end position="888"/>
    </location>
</feature>
<feature type="compositionally biased region" description="Low complexity" evidence="1">
    <location>
        <begin position="573"/>
        <end position="586"/>
    </location>
</feature>
<feature type="region of interest" description="Disordered" evidence="1">
    <location>
        <begin position="82"/>
        <end position="116"/>
    </location>
</feature>
<feature type="region of interest" description="Disordered" evidence="1">
    <location>
        <begin position="368"/>
        <end position="418"/>
    </location>
</feature>
<feature type="compositionally biased region" description="Pro residues" evidence="1">
    <location>
        <begin position="624"/>
        <end position="638"/>
    </location>
</feature>
<feature type="compositionally biased region" description="Basic and acidic residues" evidence="1">
    <location>
        <begin position="768"/>
        <end position="801"/>
    </location>
</feature>
<name>A0AAD7F5A4_9AGAR</name>
<feature type="compositionally biased region" description="Pro residues" evidence="1">
    <location>
        <begin position="671"/>
        <end position="682"/>
    </location>
</feature>
<feature type="compositionally biased region" description="Basic residues" evidence="1">
    <location>
        <begin position="387"/>
        <end position="397"/>
    </location>
</feature>
<organism evidence="2 3">
    <name type="scientific">Mycena albidolilacea</name>
    <dbReference type="NCBI Taxonomy" id="1033008"/>
    <lineage>
        <taxon>Eukaryota</taxon>
        <taxon>Fungi</taxon>
        <taxon>Dikarya</taxon>
        <taxon>Basidiomycota</taxon>
        <taxon>Agaricomycotina</taxon>
        <taxon>Agaricomycetes</taxon>
        <taxon>Agaricomycetidae</taxon>
        <taxon>Agaricales</taxon>
        <taxon>Marasmiineae</taxon>
        <taxon>Mycenaceae</taxon>
        <taxon>Mycena</taxon>
    </lineage>
</organism>
<feature type="compositionally biased region" description="Low complexity" evidence="1">
    <location>
        <begin position="683"/>
        <end position="692"/>
    </location>
</feature>
<feature type="compositionally biased region" description="Gly residues" evidence="1">
    <location>
        <begin position="90"/>
        <end position="101"/>
    </location>
</feature>
<keyword evidence="3" id="KW-1185">Reference proteome</keyword>
<dbReference type="AlphaFoldDB" id="A0AAD7F5A4"/>
<accession>A0AAD7F5A4</accession>
<dbReference type="EMBL" id="JARIHO010000001">
    <property type="protein sequence ID" value="KAJ7369234.1"/>
    <property type="molecule type" value="Genomic_DNA"/>
</dbReference>
<proteinExistence type="predicted"/>
<gene>
    <name evidence="2" type="ORF">DFH08DRAFT_948074</name>
</gene>
<feature type="region of interest" description="Disordered" evidence="1">
    <location>
        <begin position="490"/>
        <end position="524"/>
    </location>
</feature>
<feature type="region of interest" description="Disordered" evidence="1">
    <location>
        <begin position="878"/>
        <end position="897"/>
    </location>
</feature>
<feature type="compositionally biased region" description="Polar residues" evidence="1">
    <location>
        <begin position="592"/>
        <end position="605"/>
    </location>
</feature>
<evidence type="ECO:0000313" key="2">
    <source>
        <dbReference type="EMBL" id="KAJ7369234.1"/>
    </source>
</evidence>
<dbReference type="Proteomes" id="UP001218218">
    <property type="component" value="Unassembled WGS sequence"/>
</dbReference>
<evidence type="ECO:0000256" key="1">
    <source>
        <dbReference type="SAM" id="MobiDB-lite"/>
    </source>
</evidence>
<sequence length="917" mass="96538">MPANEWTTPAEKRYLMSKLTAYMAATDISNHKALHRFWVTLNEGWFELFPVQTTTNLVAIGDEIEKTKERLKTWMRYRAARRRHAAGTGPSSGGGGGGGSSIGSALAGSSGGGRASKTRSLFSVLKRTKEIRPYGPIEVYQKVYNLKISQEQLWQEVRARGYGLLNEETETAAAAAAASASSSADVVTLTDEEIRAAAEKETEAVEARIHKNHQLRMGMRRRTAIELYDAEDDEVKAEIKAEMEAMNAERVARAGGDTDESTPEDYQHTIDQLRDVAEQVLKLIGEATGWHLCLLAGGPMPNRAGAISTKTICYGTTALGSDFQASHPSFDDSVKAHFNKFLKRAFPHEVRDVRGIVDNSEGIAGAIAIDDEGDDETPAAGEASKPKPPKRICHPKRATAAPAPGPAVPPAVLSPTSSVVSVPTDAADLSEPDAIADSPLPIPAGFDETMDAIASEYGASADIPFGWDGAGLDLGGVTVQHATFDVAGEDLIVSPPPPSSSPSSVAGGSRASLPSSDRWDSPVSSPLFRPSVLLQVFTKTPVPMRATPWGSTSTSVASSVIGVPNATPPALPSAAASLAHTPPLSSGLPATAPSSSPLGNAQSTKLPVGAVPQPTPVSTNTRPPSSPPLNAPVVPLPTPLSTSTRPPVPSRALAFFSASLERHSRPRPSSAAPPTPPTPSSPPTASAPAQSSLEGEAAAPPGPHYIVSRPMANPPKAPAPAGSRPRGRPPGRGRGRGGRKQGVSRNDVGAPESAPPVDENSALMSAAAREESARIHREEAAQRKDRAELRKREKAMEEKEAASTAAANRRRNSSGGADLVVVERPKRAVKAALNLDGTPVIRPVQRTRAELAGSRVAIGVIDPNVQQAKADAELLKRLNGKGKGKGKRKAEEAPAPKTRPTKYAFLLLLLLWDSDSD</sequence>
<reference evidence="2" key="1">
    <citation type="submission" date="2023-03" db="EMBL/GenBank/DDBJ databases">
        <title>Massive genome expansion in bonnet fungi (Mycena s.s.) driven by repeated elements and novel gene families across ecological guilds.</title>
        <authorList>
            <consortium name="Lawrence Berkeley National Laboratory"/>
            <person name="Harder C.B."/>
            <person name="Miyauchi S."/>
            <person name="Viragh M."/>
            <person name="Kuo A."/>
            <person name="Thoen E."/>
            <person name="Andreopoulos B."/>
            <person name="Lu D."/>
            <person name="Skrede I."/>
            <person name="Drula E."/>
            <person name="Henrissat B."/>
            <person name="Morin E."/>
            <person name="Kohler A."/>
            <person name="Barry K."/>
            <person name="LaButti K."/>
            <person name="Morin E."/>
            <person name="Salamov A."/>
            <person name="Lipzen A."/>
            <person name="Mereny Z."/>
            <person name="Hegedus B."/>
            <person name="Baldrian P."/>
            <person name="Stursova M."/>
            <person name="Weitz H."/>
            <person name="Taylor A."/>
            <person name="Grigoriev I.V."/>
            <person name="Nagy L.G."/>
            <person name="Martin F."/>
            <person name="Kauserud H."/>
        </authorList>
    </citation>
    <scope>NUCLEOTIDE SEQUENCE</scope>
    <source>
        <strain evidence="2">CBHHK002</strain>
    </source>
</reference>